<feature type="transmembrane region" description="Helical" evidence="11">
    <location>
        <begin position="1176"/>
        <end position="1192"/>
    </location>
</feature>
<dbReference type="Proteomes" id="UP000692954">
    <property type="component" value="Unassembled WGS sequence"/>
</dbReference>
<evidence type="ECO:0000256" key="4">
    <source>
        <dbReference type="ARBA" id="ARBA00022741"/>
    </source>
</evidence>
<dbReference type="PROSITE" id="PS00154">
    <property type="entry name" value="ATPASE_E1_E2"/>
    <property type="match status" value="1"/>
</dbReference>
<dbReference type="GO" id="GO:0015662">
    <property type="term" value="F:P-type ion transporter activity"/>
    <property type="evidence" value="ECO:0007669"/>
    <property type="project" value="TreeGrafter"/>
</dbReference>
<evidence type="ECO:0000256" key="8">
    <source>
        <dbReference type="ARBA" id="ARBA00022989"/>
    </source>
</evidence>
<dbReference type="InterPro" id="IPR006544">
    <property type="entry name" value="P-type_TPase_V"/>
</dbReference>
<evidence type="ECO:0000259" key="12">
    <source>
        <dbReference type="Pfam" id="PF00122"/>
    </source>
</evidence>
<evidence type="ECO:0000313" key="13">
    <source>
        <dbReference type="EMBL" id="CAD8050315.1"/>
    </source>
</evidence>
<comment type="caution">
    <text evidence="13">The sequence shown here is derived from an EMBL/GenBank/DDBJ whole genome shotgun (WGS) entry which is preliminary data.</text>
</comment>
<name>A0A8S1K9A4_9CILI</name>
<dbReference type="NCBIfam" id="TIGR01657">
    <property type="entry name" value="P-ATPase-V"/>
    <property type="match status" value="1"/>
</dbReference>
<keyword evidence="9 11" id="KW-0472">Membrane</keyword>
<feature type="coiled-coil region" evidence="10">
    <location>
        <begin position="899"/>
        <end position="940"/>
    </location>
</feature>
<dbReference type="GO" id="GO:0016887">
    <property type="term" value="F:ATP hydrolysis activity"/>
    <property type="evidence" value="ECO:0007669"/>
    <property type="project" value="InterPro"/>
</dbReference>
<dbReference type="AlphaFoldDB" id="A0A8S1K9A4"/>
<feature type="transmembrane region" description="Helical" evidence="11">
    <location>
        <begin position="74"/>
        <end position="98"/>
    </location>
</feature>
<dbReference type="GO" id="GO:0019829">
    <property type="term" value="F:ATPase-coupled monoatomic cation transmembrane transporter activity"/>
    <property type="evidence" value="ECO:0007669"/>
    <property type="project" value="TreeGrafter"/>
</dbReference>
<evidence type="ECO:0000256" key="7">
    <source>
        <dbReference type="ARBA" id="ARBA00022967"/>
    </source>
</evidence>
<dbReference type="InterPro" id="IPR059000">
    <property type="entry name" value="ATPase_P-type_domA"/>
</dbReference>
<accession>A0A8S1K9A4</accession>
<keyword evidence="5" id="KW-0067">ATP-binding</keyword>
<keyword evidence="4" id="KW-0547">Nucleotide-binding</keyword>
<dbReference type="GO" id="GO:0006874">
    <property type="term" value="P:intracellular calcium ion homeostasis"/>
    <property type="evidence" value="ECO:0007669"/>
    <property type="project" value="TreeGrafter"/>
</dbReference>
<evidence type="ECO:0000256" key="3">
    <source>
        <dbReference type="ARBA" id="ARBA00022723"/>
    </source>
</evidence>
<evidence type="ECO:0000256" key="10">
    <source>
        <dbReference type="SAM" id="Coils"/>
    </source>
</evidence>
<evidence type="ECO:0000256" key="11">
    <source>
        <dbReference type="SAM" id="Phobius"/>
    </source>
</evidence>
<evidence type="ECO:0000313" key="14">
    <source>
        <dbReference type="Proteomes" id="UP000692954"/>
    </source>
</evidence>
<dbReference type="Pfam" id="PF00122">
    <property type="entry name" value="E1-E2_ATPase"/>
    <property type="match status" value="1"/>
</dbReference>
<keyword evidence="7" id="KW-1278">Translocase</keyword>
<feature type="transmembrane region" description="Helical" evidence="11">
    <location>
        <begin position="14"/>
        <end position="33"/>
    </location>
</feature>
<feature type="transmembrane region" description="Helical" evidence="11">
    <location>
        <begin position="233"/>
        <end position="253"/>
    </location>
</feature>
<dbReference type="SFLD" id="SFLDG00002">
    <property type="entry name" value="C1.7:_P-type_atpase_like"/>
    <property type="match status" value="1"/>
</dbReference>
<feature type="transmembrane region" description="Helical" evidence="11">
    <location>
        <begin position="1021"/>
        <end position="1038"/>
    </location>
</feature>
<dbReference type="Pfam" id="PF13246">
    <property type="entry name" value="Cation_ATPase"/>
    <property type="match status" value="1"/>
</dbReference>
<gene>
    <name evidence="13" type="ORF">PSON_ATCC_30995.1.T0040581</name>
</gene>
<protein>
    <recommendedName>
        <fullName evidence="12">P-type ATPase A domain-containing protein</fullName>
    </recommendedName>
</protein>
<proteinExistence type="predicted"/>
<dbReference type="InterPro" id="IPR018303">
    <property type="entry name" value="ATPase_P-typ_P_site"/>
</dbReference>
<sequence>MTLSFELLNLRPKFMRFDIWPFVIGYIALYFWWSTLDEEAPMDTNPLMEKINKATFYGAEIYNDEVYYESMENIYARLTFIGLVFFHSLVYMSSYWSVQMKSKIRYFSGGNKLSLNNVQNYKYCKVLFIKQQKSYCDIVTIQSDQQNKYWIYFMENKYFYDEAKELFIRLKPNVKFNLENLERQEKTEEYEKNSLLIPMKKFNEVLKEQLMEPFSFFQIFSVSLWLLDESRIYALFTLSMLFFTSCTVVIQRMKTMLTLRQMKLNPQLITVYRKNQWTKISSELLVPGDIVILQTAEQIKPAVKDNNNNNDDEQFLREQIPFSKHLPPKLFQVETMNVDSYKSVPCDILLLNGQVVVNESMLTGESVPQVKEGINKHQNEHLDIKNKHKSNVIFCGTEIIQLQGNTQYPSYINNDQNQSHCLGLVLRTGFDTAKGKLIKTVFYNNENANVKQTDGLFIVVVLLIFALSASAYVLMNGLQEESRNKNKLFIRCILIVTTVVPPELPMILSIAVNQSLALLQLRKIFCTEPFRIPLAGKVEVLAFDKTGTLTNDTLLFSGIVDNCNKRCVQSKSDCSLNCQQILAGCHQLIYADNKLQGDPIELLFFQQNNQWSYQTQQKYAQNRDLGLTIYQKQVFSFKSDLKRMSTVVQVDQKGQRHYRLLVKGAPEALQQLFLQIPDEYEYCYQHYSNLGYRVLCLADREIQEFENQEREELEQNLVFQGFLICESPLKTDTQQWIKKFKTSYFQPIIITGDNLLTAIAVGKQLLLHDNKKTYILDYQNNNYVLEEHGTKNTQVLNNLEKEIKQFEGMLCISSSIMEKLENSNQLKLIIHFCIFARMSPKQKETIIIQFKKQGKGVLMCGDGTNDVGALKKADVGIALVTNQGEEQKEDEEEEERIANLSFTEQLKQVKKQQEELRKKMNEAKGDKEKMKNIANQHMQQQTAGLFDMGPSYKFGDACIAAPFTSKMSTSIRCVHTILMQGICTLVTTIQTYKIMALQSVLNAYSLSALHMQSLKMSETQMTLMGILGAAYYFCYSSAKPQKTLSKIKPSFSIFEFSFFISLTLQIILHIWSMHYAIHHIAMPNMTQIEKEIKNDTEFKPTFLNTTVFLLQLLQQSCIFLFNHPGEPHMQKIDVNSKFFKSLFIPLILCIVSAFNYSEMLNAYLELTFPSSEEPSVQLTILCLFVTITNWLIEKGTKTLKYKKWYGFI</sequence>
<evidence type="ECO:0000256" key="9">
    <source>
        <dbReference type="ARBA" id="ARBA00023136"/>
    </source>
</evidence>
<organism evidence="13 14">
    <name type="scientific">Paramecium sonneborni</name>
    <dbReference type="NCBI Taxonomy" id="65129"/>
    <lineage>
        <taxon>Eukaryota</taxon>
        <taxon>Sar</taxon>
        <taxon>Alveolata</taxon>
        <taxon>Ciliophora</taxon>
        <taxon>Intramacronucleata</taxon>
        <taxon>Oligohymenophorea</taxon>
        <taxon>Peniculida</taxon>
        <taxon>Parameciidae</taxon>
        <taxon>Paramecium</taxon>
    </lineage>
</organism>
<evidence type="ECO:0000256" key="6">
    <source>
        <dbReference type="ARBA" id="ARBA00022842"/>
    </source>
</evidence>
<comment type="subcellular location">
    <subcellularLocation>
        <location evidence="1">Membrane</location>
        <topology evidence="1">Multi-pass membrane protein</topology>
    </subcellularLocation>
</comment>
<evidence type="ECO:0000256" key="5">
    <source>
        <dbReference type="ARBA" id="ARBA00022840"/>
    </source>
</evidence>
<keyword evidence="3" id="KW-0479">Metal-binding</keyword>
<dbReference type="GO" id="GO:0005789">
    <property type="term" value="C:endoplasmic reticulum membrane"/>
    <property type="evidence" value="ECO:0007669"/>
    <property type="project" value="TreeGrafter"/>
</dbReference>
<feature type="transmembrane region" description="Helical" evidence="11">
    <location>
        <begin position="456"/>
        <end position="476"/>
    </location>
</feature>
<dbReference type="FunFam" id="3.40.1110.10:FF:000273">
    <property type="match status" value="1"/>
</dbReference>
<dbReference type="EMBL" id="CAJJDN010000004">
    <property type="protein sequence ID" value="CAD8050315.1"/>
    <property type="molecule type" value="Genomic_DNA"/>
</dbReference>
<dbReference type="GO" id="GO:0005524">
    <property type="term" value="F:ATP binding"/>
    <property type="evidence" value="ECO:0007669"/>
    <property type="project" value="UniProtKB-KW"/>
</dbReference>
<dbReference type="PANTHER" id="PTHR45630:SF7">
    <property type="entry name" value="ENDOPLASMIC RETICULUM TRANSMEMBRANE HELIX TRANSLOCASE"/>
    <property type="match status" value="1"/>
</dbReference>
<reference evidence="13" key="1">
    <citation type="submission" date="2021-01" db="EMBL/GenBank/DDBJ databases">
        <authorList>
            <consortium name="Genoscope - CEA"/>
            <person name="William W."/>
        </authorList>
    </citation>
    <scope>NUCLEOTIDE SEQUENCE</scope>
</reference>
<dbReference type="SFLD" id="SFLDF00027">
    <property type="entry name" value="p-type_atpase"/>
    <property type="match status" value="1"/>
</dbReference>
<feature type="transmembrane region" description="Helical" evidence="11">
    <location>
        <begin position="488"/>
        <end position="512"/>
    </location>
</feature>
<keyword evidence="14" id="KW-1185">Reference proteome</keyword>
<dbReference type="PANTHER" id="PTHR45630">
    <property type="entry name" value="CATION-TRANSPORTING ATPASE-RELATED"/>
    <property type="match status" value="1"/>
</dbReference>
<feature type="transmembrane region" description="Helical" evidence="11">
    <location>
        <begin position="1058"/>
        <end position="1077"/>
    </location>
</feature>
<feature type="transmembrane region" description="Helical" evidence="11">
    <location>
        <begin position="1138"/>
        <end position="1156"/>
    </location>
</feature>
<keyword evidence="10" id="KW-0175">Coiled coil</keyword>
<dbReference type="SFLD" id="SFLDS00003">
    <property type="entry name" value="Haloacid_Dehalogenase"/>
    <property type="match status" value="1"/>
</dbReference>
<dbReference type="NCBIfam" id="TIGR01494">
    <property type="entry name" value="ATPase_P-type"/>
    <property type="match status" value="1"/>
</dbReference>
<dbReference type="GO" id="GO:0046872">
    <property type="term" value="F:metal ion binding"/>
    <property type="evidence" value="ECO:0007669"/>
    <property type="project" value="UniProtKB-KW"/>
</dbReference>
<feature type="domain" description="P-type ATPase A" evidence="12">
    <location>
        <begin position="338"/>
        <end position="440"/>
    </location>
</feature>
<evidence type="ECO:0000256" key="1">
    <source>
        <dbReference type="ARBA" id="ARBA00004141"/>
    </source>
</evidence>
<keyword evidence="2 11" id="KW-0812">Transmembrane</keyword>
<keyword evidence="8 11" id="KW-1133">Transmembrane helix</keyword>
<evidence type="ECO:0000256" key="2">
    <source>
        <dbReference type="ARBA" id="ARBA00022692"/>
    </source>
</evidence>
<keyword evidence="6" id="KW-0460">Magnesium</keyword>
<dbReference type="InterPro" id="IPR001757">
    <property type="entry name" value="P_typ_ATPase"/>
</dbReference>
<dbReference type="OrthoDB" id="48943at2759"/>
<dbReference type="InterPro" id="IPR044492">
    <property type="entry name" value="P_typ_ATPase_HD_dom"/>
</dbReference>